<keyword evidence="5" id="KW-1185">Reference proteome</keyword>
<reference evidence="5" key="1">
    <citation type="submission" date="2018-05" db="EMBL/GenBank/DDBJ databases">
        <title>Genome Sequencing of selected type strains of the family Eggerthellaceae.</title>
        <authorList>
            <person name="Danylec N."/>
            <person name="Stoll D.A."/>
            <person name="Doetsch A."/>
            <person name="Huch M."/>
        </authorList>
    </citation>
    <scope>NUCLEOTIDE SEQUENCE [LARGE SCALE GENOMIC DNA]</scope>
    <source>
        <strain evidence="5">DSM 16106</strain>
    </source>
</reference>
<accession>A0A3N0B1J0</accession>
<keyword evidence="2" id="KW-1133">Transmembrane helix</keyword>
<keyword evidence="2" id="KW-0812">Transmembrane</keyword>
<keyword evidence="2" id="KW-0472">Membrane</keyword>
<dbReference type="Proteomes" id="UP000278632">
    <property type="component" value="Unassembled WGS sequence"/>
</dbReference>
<dbReference type="EMBL" id="QICD01000024">
    <property type="protein sequence ID" value="RNL40750.1"/>
    <property type="molecule type" value="Genomic_DNA"/>
</dbReference>
<evidence type="ECO:0000259" key="3">
    <source>
        <dbReference type="Pfam" id="PF23750"/>
    </source>
</evidence>
<evidence type="ECO:0000313" key="4">
    <source>
        <dbReference type="EMBL" id="RNL40750.1"/>
    </source>
</evidence>
<organism evidence="4 5">
    <name type="scientific">Paraeggerthella hongkongensis</name>
    <dbReference type="NCBI Taxonomy" id="230658"/>
    <lineage>
        <taxon>Bacteria</taxon>
        <taxon>Bacillati</taxon>
        <taxon>Actinomycetota</taxon>
        <taxon>Coriobacteriia</taxon>
        <taxon>Eggerthellales</taxon>
        <taxon>Eggerthellaceae</taxon>
        <taxon>Paraeggerthella</taxon>
    </lineage>
</organism>
<sequence>MSDLDQRVRDAFDEVKAPESVKNQTLACIEAARCAVEAPVSASAKASFEQPSLPRPRFRVHGVRRMAALAACLVLAAVCLSGYRLYAEPTAYVGIDVNPSLELSVNRFGLVVEAKALNEDGRAVLDSVSLENRPYASALEALTESEGFAPYMQETSFVEVSVTSGDSRQAESLRAESDAQLAALPCAGACAVVSEGDRAAAADAGMGVGRYRAVLELMERDPNVTLEACSKMSMRELRDRIEACARPDSETASGGKGEGRGSAGGGRFGQGATSGSENGMGRGQGGDPGAPL</sequence>
<dbReference type="Pfam" id="PF23750">
    <property type="entry name" value="RsgI_M"/>
    <property type="match status" value="1"/>
</dbReference>
<comment type="caution">
    <text evidence="4">The sequence shown here is derived from an EMBL/GenBank/DDBJ whole genome shotgun (WGS) entry which is preliminary data.</text>
</comment>
<feature type="compositionally biased region" description="Gly residues" evidence="1">
    <location>
        <begin position="254"/>
        <end position="269"/>
    </location>
</feature>
<feature type="domain" description="Anti-sigma factor RsgI-like middle" evidence="3">
    <location>
        <begin position="91"/>
        <end position="214"/>
    </location>
</feature>
<dbReference type="OrthoDB" id="9800626at2"/>
<proteinExistence type="predicted"/>
<protein>
    <recommendedName>
        <fullName evidence="3">Anti-sigma factor RsgI-like middle domain-containing protein</fullName>
    </recommendedName>
</protein>
<evidence type="ECO:0000256" key="2">
    <source>
        <dbReference type="SAM" id="Phobius"/>
    </source>
</evidence>
<dbReference type="InterPro" id="IPR055431">
    <property type="entry name" value="RsgI_M"/>
</dbReference>
<feature type="transmembrane region" description="Helical" evidence="2">
    <location>
        <begin position="66"/>
        <end position="86"/>
    </location>
</feature>
<name>A0A3N0B1J0_9ACTN</name>
<feature type="region of interest" description="Disordered" evidence="1">
    <location>
        <begin position="245"/>
        <end position="292"/>
    </location>
</feature>
<evidence type="ECO:0000256" key="1">
    <source>
        <dbReference type="SAM" id="MobiDB-lite"/>
    </source>
</evidence>
<feature type="compositionally biased region" description="Gly residues" evidence="1">
    <location>
        <begin position="278"/>
        <end position="292"/>
    </location>
</feature>
<evidence type="ECO:0000313" key="5">
    <source>
        <dbReference type="Proteomes" id="UP000278632"/>
    </source>
</evidence>
<gene>
    <name evidence="4" type="ORF">DMP08_09815</name>
</gene>
<dbReference type="AlphaFoldDB" id="A0A3N0B1J0"/>
<dbReference type="RefSeq" id="WP_123192716.1">
    <property type="nucleotide sequence ID" value="NZ_QICD01000024.1"/>
</dbReference>